<reference evidence="5 6" key="1">
    <citation type="submission" date="2021-05" db="EMBL/GenBank/DDBJ databases">
        <authorList>
            <person name="Zahm M."/>
            <person name="Klopp C."/>
            <person name="Cabau C."/>
            <person name="Kuhl H."/>
            <person name="Suciu R."/>
            <person name="Ciorpac M."/>
            <person name="Holostenco D."/>
            <person name="Gessner J."/>
            <person name="Wuertz S."/>
            <person name="Hohne C."/>
            <person name="Stock M."/>
            <person name="Gislard M."/>
            <person name="Lluch J."/>
            <person name="Milhes M."/>
            <person name="Lampietro C."/>
            <person name="Lopez Roques C."/>
            <person name="Donnadieu C."/>
            <person name="Du K."/>
            <person name="Schartl M."/>
            <person name="Guiguen Y."/>
        </authorList>
    </citation>
    <scope>NUCLEOTIDE SEQUENCE [LARGE SCALE GENOMIC DNA]</scope>
    <source>
        <strain evidence="5">Hh-F2</strain>
        <tissue evidence="5">Blood</tissue>
    </source>
</reference>
<feature type="compositionally biased region" description="Basic and acidic residues" evidence="3">
    <location>
        <begin position="329"/>
        <end position="339"/>
    </location>
</feature>
<proteinExistence type="inferred from homology"/>
<evidence type="ECO:0000259" key="4">
    <source>
        <dbReference type="PROSITE" id="PS50003"/>
    </source>
</evidence>
<feature type="domain" description="PH" evidence="4">
    <location>
        <begin position="73"/>
        <end position="168"/>
    </location>
</feature>
<dbReference type="Pfam" id="PF00169">
    <property type="entry name" value="PH"/>
    <property type="match status" value="1"/>
</dbReference>
<dbReference type="Proteomes" id="UP001369086">
    <property type="component" value="Unassembled WGS sequence"/>
</dbReference>
<keyword evidence="1" id="KW-0333">Golgi apparatus</keyword>
<dbReference type="CDD" id="cd01265">
    <property type="entry name" value="PH_TBC1D2A"/>
    <property type="match status" value="1"/>
</dbReference>
<dbReference type="InterPro" id="IPR011993">
    <property type="entry name" value="PH-like_dom_sf"/>
</dbReference>
<dbReference type="SUPFAM" id="SSF50729">
    <property type="entry name" value="PH domain-like"/>
    <property type="match status" value="1"/>
</dbReference>
<evidence type="ECO:0000256" key="1">
    <source>
        <dbReference type="RuleBase" id="RU369082"/>
    </source>
</evidence>
<feature type="region of interest" description="Disordered" evidence="3">
    <location>
        <begin position="1"/>
        <end position="68"/>
    </location>
</feature>
<dbReference type="PANTHER" id="PTHR22902:SF9">
    <property type="entry name" value="PLECKSTRIN HOMOLOGY DOMAIN-CONTAINING FAMILY J MEMBER 1"/>
    <property type="match status" value="1"/>
</dbReference>
<comment type="caution">
    <text evidence="5">The sequence shown here is derived from an EMBL/GenBank/DDBJ whole genome shotgun (WGS) entry which is preliminary data.</text>
</comment>
<feature type="compositionally biased region" description="Basic and acidic residues" evidence="3">
    <location>
        <begin position="28"/>
        <end position="53"/>
    </location>
</feature>
<feature type="region of interest" description="Disordered" evidence="3">
    <location>
        <begin position="258"/>
        <end position="339"/>
    </location>
</feature>
<keyword evidence="1" id="KW-0968">Cytoplasmic vesicle</keyword>
<feature type="coiled-coil region" evidence="2">
    <location>
        <begin position="354"/>
        <end position="420"/>
    </location>
</feature>
<name>A0ABR1AAG1_HUSHU</name>
<dbReference type="SMART" id="SM00233">
    <property type="entry name" value="PH"/>
    <property type="match status" value="1"/>
</dbReference>
<keyword evidence="6" id="KW-1185">Reference proteome</keyword>
<keyword evidence="1" id="KW-0967">Endosome</keyword>
<dbReference type="InterPro" id="IPR001849">
    <property type="entry name" value="PH_domain"/>
</dbReference>
<accession>A0ABR1AAG1</accession>
<keyword evidence="2" id="KW-0175">Coiled coil</keyword>
<dbReference type="EMBL" id="JAHFZB010000001">
    <property type="protein sequence ID" value="KAK6494060.1"/>
    <property type="molecule type" value="Genomic_DNA"/>
</dbReference>
<protein>
    <recommendedName>
        <fullName evidence="1">Sesquipedalian</fullName>
        <shortName evidence="1">Ses</shortName>
    </recommendedName>
    <alternativeName>
        <fullName evidence="1">PH domain-containing endocytic trafficking adaptor</fullName>
    </alternativeName>
</protein>
<organism evidence="5 6">
    <name type="scientific">Huso huso</name>
    <name type="common">Beluga</name>
    <name type="synonym">Acipenser huso</name>
    <dbReference type="NCBI Taxonomy" id="61971"/>
    <lineage>
        <taxon>Eukaryota</taxon>
        <taxon>Metazoa</taxon>
        <taxon>Chordata</taxon>
        <taxon>Craniata</taxon>
        <taxon>Vertebrata</taxon>
        <taxon>Euteleostomi</taxon>
        <taxon>Actinopterygii</taxon>
        <taxon>Chondrostei</taxon>
        <taxon>Acipenseriformes</taxon>
        <taxon>Acipenseridae</taxon>
        <taxon>Huso</taxon>
    </lineage>
</organism>
<comment type="similarity">
    <text evidence="1">Belongs to the sesquipedalian family.</text>
</comment>
<feature type="compositionally biased region" description="Polar residues" evidence="3">
    <location>
        <begin position="262"/>
        <end position="293"/>
    </location>
</feature>
<dbReference type="PANTHER" id="PTHR22902">
    <property type="entry name" value="SESQUIPEDALIAN"/>
    <property type="match status" value="1"/>
</dbReference>
<keyword evidence="1" id="KW-0597">Phosphoprotein</keyword>
<gene>
    <name evidence="5" type="ORF">HHUSO_G500</name>
</gene>
<evidence type="ECO:0000313" key="5">
    <source>
        <dbReference type="EMBL" id="KAK6494060.1"/>
    </source>
</evidence>
<dbReference type="InterPro" id="IPR045188">
    <property type="entry name" value="Boi1/Boi2-like"/>
</dbReference>
<comment type="function">
    <text evidence="1">Plays a role in endocytic trafficking. Required for receptor recycling from endosomes, both to the trans-Golgi network and the plasma membrane.</text>
</comment>
<comment type="subcellular location">
    <subcellularLocation>
        <location evidence="1">Early endosome</location>
    </subcellularLocation>
    <subcellularLocation>
        <location evidence="1">Recycling endosome</location>
    </subcellularLocation>
    <subcellularLocation>
        <location evidence="1">Golgi apparatus</location>
        <location evidence="1">trans-Golgi network</location>
    </subcellularLocation>
    <subcellularLocation>
        <location evidence="1">Cytoplasmic vesicle</location>
        <location evidence="1">Clathrin-coated vesicle</location>
    </subcellularLocation>
</comment>
<dbReference type="PROSITE" id="PS50003">
    <property type="entry name" value="PH_DOMAIN"/>
    <property type="match status" value="1"/>
</dbReference>
<dbReference type="Gene3D" id="2.30.29.30">
    <property type="entry name" value="Pleckstrin-homology domain (PH domain)/Phosphotyrosine-binding domain (PTB)"/>
    <property type="match status" value="1"/>
</dbReference>
<evidence type="ECO:0000256" key="3">
    <source>
        <dbReference type="SAM" id="MobiDB-lite"/>
    </source>
</evidence>
<sequence length="447" mass="49602">MVRTVKMEQDCQVGKPMPAADPNLTSPDNHHDLTASAREEVESTKENEGDSTHMDQSNAQEKPVMKTKMEPSSTKLCGYLNKLGGPLKAWKARWFVFEEKKCQLYYYRTSQDVNPLGSIDLANATFGYPAQAQEGTFQIQIPGRVVVLKALNSQAMLYWLQQLQIKRWQHNTSLVKIPAEPSTTSTQLCQLPSAPWEGRTEDFLPAVKTPKGLVGEAAACLPDPWQQNALQKLSLKHPITEIQNTVLNICGNKPAQELRRNTGGNNSTSSTACTSDTPAPTVLSAPSVSSVTNESREEAKTGGKSSPSSSMNKREKKMTSSLQPSGEKVSGKEGSPMDKLSRLQHEVFTLTEGLKSQKELVRLLHKALEAAQQEKRTSKQFLAAAGEQERLELVRTKRDKEELEQRLAMQDCQVNELQQHVQLMMEKNNAKQEVILKLSRAGGRLHG</sequence>
<evidence type="ECO:0000256" key="2">
    <source>
        <dbReference type="SAM" id="Coils"/>
    </source>
</evidence>
<evidence type="ECO:0000313" key="6">
    <source>
        <dbReference type="Proteomes" id="UP001369086"/>
    </source>
</evidence>